<keyword evidence="2" id="KW-1283">Bacterial microcompartment</keyword>
<protein>
    <recommendedName>
        <fullName evidence="3">Bacterial microcompartment domain-containing protein</fullName>
    </recommendedName>
</protein>
<evidence type="ECO:0000256" key="1">
    <source>
        <dbReference type="ARBA" id="ARBA00024322"/>
    </source>
</evidence>
<dbReference type="HOGENOM" id="CLU_171083_0_0_5"/>
<dbReference type="SMART" id="SM00877">
    <property type="entry name" value="BMC"/>
    <property type="match status" value="1"/>
</dbReference>
<proteinExistence type="predicted"/>
<dbReference type="EMBL" id="CP000301">
    <property type="protein sequence ID" value="ABD86738.1"/>
    <property type="molecule type" value="Genomic_DNA"/>
</dbReference>
<gene>
    <name evidence="4" type="ordered locus">RPC_1175</name>
</gene>
<dbReference type="STRING" id="316056.RPC_1175"/>
<feature type="domain" description="Bacterial microcompartment" evidence="3">
    <location>
        <begin position="35"/>
        <end position="99"/>
    </location>
</feature>
<dbReference type="InterPro" id="IPR037233">
    <property type="entry name" value="CcmK-like_sf"/>
</dbReference>
<dbReference type="eggNOG" id="ENOG50336KU">
    <property type="taxonomic scope" value="Bacteria"/>
</dbReference>
<reference evidence="4" key="1">
    <citation type="submission" date="2006-03" db="EMBL/GenBank/DDBJ databases">
        <title>Complete sequence of Rhodopseudomonas palustris BisB18.</title>
        <authorList>
            <consortium name="US DOE Joint Genome Institute"/>
            <person name="Copeland A."/>
            <person name="Lucas S."/>
            <person name="Lapidus A."/>
            <person name="Barry K."/>
            <person name="Detter J.C."/>
            <person name="Glavina del Rio T."/>
            <person name="Hammon N."/>
            <person name="Israni S."/>
            <person name="Dalin E."/>
            <person name="Tice H."/>
            <person name="Pitluck S."/>
            <person name="Chain P."/>
            <person name="Malfatti S."/>
            <person name="Shin M."/>
            <person name="Vergez L."/>
            <person name="Schmutz J."/>
            <person name="Larimer F."/>
            <person name="Land M."/>
            <person name="Hauser L."/>
            <person name="Pelletier D.A."/>
            <person name="Kyrpides N."/>
            <person name="Anderson I."/>
            <person name="Oda Y."/>
            <person name="Harwood C.S."/>
            <person name="Richardson P."/>
        </authorList>
    </citation>
    <scope>NUCLEOTIDE SEQUENCE [LARGE SCALE GENOMIC DNA]</scope>
    <source>
        <strain evidence="4">BisB18</strain>
    </source>
</reference>
<dbReference type="InterPro" id="IPR000249">
    <property type="entry name" value="BMC_dom"/>
</dbReference>
<evidence type="ECO:0000256" key="2">
    <source>
        <dbReference type="ARBA" id="ARBA00024446"/>
    </source>
</evidence>
<dbReference type="Gene3D" id="3.30.70.1710">
    <property type="match status" value="1"/>
</dbReference>
<dbReference type="SUPFAM" id="SSF143414">
    <property type="entry name" value="CcmK-like"/>
    <property type="match status" value="1"/>
</dbReference>
<dbReference type="OrthoDB" id="3182611at2"/>
<accession>Q21A48</accession>
<organism evidence="4">
    <name type="scientific">Rhodopseudomonas palustris (strain BisB18)</name>
    <dbReference type="NCBI Taxonomy" id="316056"/>
    <lineage>
        <taxon>Bacteria</taxon>
        <taxon>Pseudomonadati</taxon>
        <taxon>Pseudomonadota</taxon>
        <taxon>Alphaproteobacteria</taxon>
        <taxon>Hyphomicrobiales</taxon>
        <taxon>Nitrobacteraceae</taxon>
        <taxon>Rhodopseudomonas</taxon>
    </lineage>
</organism>
<name>Q21A48_RHOPB</name>
<dbReference type="AlphaFoldDB" id="Q21A48"/>
<comment type="subcellular location">
    <subcellularLocation>
        <location evidence="1">Bacterial microcompartment</location>
    </subcellularLocation>
</comment>
<sequence length="99" mass="10745">MTTRIINAPLPEVVDMLERRMRPDARHHLSEIRFDSVGLLQTSVADLFYYADLAGKASGVFTAELFGSCPQNVSTLALFGETAAVRIAIEAIEADGASF</sequence>
<dbReference type="KEGG" id="rpc:RPC_1175"/>
<evidence type="ECO:0000313" key="4">
    <source>
        <dbReference type="EMBL" id="ABD86738.1"/>
    </source>
</evidence>
<evidence type="ECO:0000259" key="3">
    <source>
        <dbReference type="SMART" id="SM00877"/>
    </source>
</evidence>
<dbReference type="SMR" id="Q21A48"/>
<dbReference type="RefSeq" id="WP_011471643.1">
    <property type="nucleotide sequence ID" value="NC_007925.1"/>
</dbReference>
<dbReference type="GO" id="GO:0031469">
    <property type="term" value="C:bacterial microcompartment"/>
    <property type="evidence" value="ECO:0007669"/>
    <property type="project" value="UniProtKB-SubCell"/>
</dbReference>